<dbReference type="InterPro" id="IPR036271">
    <property type="entry name" value="Tet_transcr_reg_TetR-rel_C_sf"/>
</dbReference>
<keyword evidence="1" id="KW-0805">Transcription regulation</keyword>
<dbReference type="EMBL" id="FNLF01000002">
    <property type="protein sequence ID" value="SDR02168.1"/>
    <property type="molecule type" value="Genomic_DNA"/>
</dbReference>
<dbReference type="Proteomes" id="UP000183053">
    <property type="component" value="Unassembled WGS sequence"/>
</dbReference>
<gene>
    <name evidence="6" type="ORF">SAMN04489765_2803</name>
</gene>
<dbReference type="PROSITE" id="PS50977">
    <property type="entry name" value="HTH_TETR_2"/>
    <property type="match status" value="1"/>
</dbReference>
<feature type="domain" description="HTH tetR-type" evidence="5">
    <location>
        <begin position="1"/>
        <end position="48"/>
    </location>
</feature>
<dbReference type="InterPro" id="IPR009057">
    <property type="entry name" value="Homeodomain-like_sf"/>
</dbReference>
<dbReference type="InterPro" id="IPR001647">
    <property type="entry name" value="HTH_TetR"/>
</dbReference>
<keyword evidence="3" id="KW-0804">Transcription</keyword>
<dbReference type="STRING" id="47312.SAMN04489765_2803"/>
<organism evidence="6 7">
    <name type="scientific">Tsukamurella pulmonis</name>
    <dbReference type="NCBI Taxonomy" id="47312"/>
    <lineage>
        <taxon>Bacteria</taxon>
        <taxon>Bacillati</taxon>
        <taxon>Actinomycetota</taxon>
        <taxon>Actinomycetes</taxon>
        <taxon>Mycobacteriales</taxon>
        <taxon>Tsukamurellaceae</taxon>
        <taxon>Tsukamurella</taxon>
    </lineage>
</organism>
<dbReference type="GO" id="GO:0003677">
    <property type="term" value="F:DNA binding"/>
    <property type="evidence" value="ECO:0007669"/>
    <property type="project" value="UniProtKB-UniRule"/>
</dbReference>
<evidence type="ECO:0000256" key="3">
    <source>
        <dbReference type="ARBA" id="ARBA00023163"/>
    </source>
</evidence>
<protein>
    <submittedName>
        <fullName evidence="6">WHG domain-containing protein</fullName>
    </submittedName>
</protein>
<keyword evidence="7" id="KW-1185">Reference proteome</keyword>
<evidence type="ECO:0000313" key="7">
    <source>
        <dbReference type="Proteomes" id="UP000183053"/>
    </source>
</evidence>
<feature type="DNA-binding region" description="H-T-H motif" evidence="4">
    <location>
        <begin position="11"/>
        <end position="30"/>
    </location>
</feature>
<proteinExistence type="predicted"/>
<dbReference type="InterPro" id="IPR025996">
    <property type="entry name" value="MT1864/Rv1816-like_C"/>
</dbReference>
<reference evidence="7" key="1">
    <citation type="submission" date="2016-10" db="EMBL/GenBank/DDBJ databases">
        <authorList>
            <person name="Varghese N."/>
            <person name="Submissions S."/>
        </authorList>
    </citation>
    <scope>NUCLEOTIDE SEQUENCE [LARGE SCALE GENOMIC DNA]</scope>
    <source>
        <strain evidence="7">DSM 44142</strain>
    </source>
</reference>
<evidence type="ECO:0000256" key="1">
    <source>
        <dbReference type="ARBA" id="ARBA00023015"/>
    </source>
</evidence>
<dbReference type="SUPFAM" id="SSF46689">
    <property type="entry name" value="Homeodomain-like"/>
    <property type="match status" value="1"/>
</dbReference>
<dbReference type="AlphaFoldDB" id="A0A1H1FN21"/>
<sequence length="156" mass="16485">MVDAEGVAAVGVRSVAAAAGLSHGAPRRYFPTLASLLAAIAREGVDDLDRVLAPALAGGIDDAAVAYWRFSAERPHMFDLIFRHDLLDGAGGNLREVTRPWIDALAERLGGIDRAIELWSAIHGLCVLARTAAIATTGVTVDERYVRAVAERLAAA</sequence>
<dbReference type="SUPFAM" id="SSF48498">
    <property type="entry name" value="Tetracyclin repressor-like, C-terminal domain"/>
    <property type="match status" value="1"/>
</dbReference>
<evidence type="ECO:0000256" key="2">
    <source>
        <dbReference type="ARBA" id="ARBA00023125"/>
    </source>
</evidence>
<evidence type="ECO:0000313" key="6">
    <source>
        <dbReference type="EMBL" id="SDR02168.1"/>
    </source>
</evidence>
<dbReference type="Gene3D" id="1.10.357.10">
    <property type="entry name" value="Tetracycline Repressor, domain 2"/>
    <property type="match status" value="1"/>
</dbReference>
<evidence type="ECO:0000259" key="5">
    <source>
        <dbReference type="PROSITE" id="PS50977"/>
    </source>
</evidence>
<dbReference type="OrthoDB" id="3173376at2"/>
<keyword evidence="2 4" id="KW-0238">DNA-binding</keyword>
<evidence type="ECO:0000256" key="4">
    <source>
        <dbReference type="PROSITE-ProRule" id="PRU00335"/>
    </source>
</evidence>
<name>A0A1H1FN21_9ACTN</name>
<accession>A0A1H1FN21</accession>
<dbReference type="Pfam" id="PF13305">
    <property type="entry name" value="TetR_C_33"/>
    <property type="match status" value="1"/>
</dbReference>